<gene>
    <name evidence="2" type="ORF">PIB30_031867</name>
</gene>
<keyword evidence="1" id="KW-0472">Membrane</keyword>
<evidence type="ECO:0000256" key="1">
    <source>
        <dbReference type="SAM" id="Phobius"/>
    </source>
</evidence>
<comment type="caution">
    <text evidence="2">The sequence shown here is derived from an EMBL/GenBank/DDBJ whole genome shotgun (WGS) entry which is preliminary data.</text>
</comment>
<dbReference type="EMBL" id="JASCZI010151173">
    <property type="protein sequence ID" value="MED6170525.1"/>
    <property type="molecule type" value="Genomic_DNA"/>
</dbReference>
<evidence type="ECO:0000313" key="2">
    <source>
        <dbReference type="EMBL" id="MED6170525.1"/>
    </source>
</evidence>
<evidence type="ECO:0000313" key="3">
    <source>
        <dbReference type="Proteomes" id="UP001341840"/>
    </source>
</evidence>
<accession>A0ABU6VDL1</accession>
<organism evidence="2 3">
    <name type="scientific">Stylosanthes scabra</name>
    <dbReference type="NCBI Taxonomy" id="79078"/>
    <lineage>
        <taxon>Eukaryota</taxon>
        <taxon>Viridiplantae</taxon>
        <taxon>Streptophyta</taxon>
        <taxon>Embryophyta</taxon>
        <taxon>Tracheophyta</taxon>
        <taxon>Spermatophyta</taxon>
        <taxon>Magnoliopsida</taxon>
        <taxon>eudicotyledons</taxon>
        <taxon>Gunneridae</taxon>
        <taxon>Pentapetalae</taxon>
        <taxon>rosids</taxon>
        <taxon>fabids</taxon>
        <taxon>Fabales</taxon>
        <taxon>Fabaceae</taxon>
        <taxon>Papilionoideae</taxon>
        <taxon>50 kb inversion clade</taxon>
        <taxon>dalbergioids sensu lato</taxon>
        <taxon>Dalbergieae</taxon>
        <taxon>Pterocarpus clade</taxon>
        <taxon>Stylosanthes</taxon>
    </lineage>
</organism>
<reference evidence="2 3" key="1">
    <citation type="journal article" date="2023" name="Plants (Basel)">
        <title>Bridging the Gap: Combining Genomics and Transcriptomics Approaches to Understand Stylosanthes scabra, an Orphan Legume from the Brazilian Caatinga.</title>
        <authorList>
            <person name="Ferreira-Neto J.R.C."/>
            <person name="da Silva M.D."/>
            <person name="Binneck E."/>
            <person name="de Melo N.F."/>
            <person name="da Silva R.H."/>
            <person name="de Melo A.L.T.M."/>
            <person name="Pandolfi V."/>
            <person name="Bustamante F.O."/>
            <person name="Brasileiro-Vidal A.C."/>
            <person name="Benko-Iseppon A.M."/>
        </authorList>
    </citation>
    <scope>NUCLEOTIDE SEQUENCE [LARGE SCALE GENOMIC DNA]</scope>
    <source>
        <tissue evidence="2">Leaves</tissue>
    </source>
</reference>
<protein>
    <submittedName>
        <fullName evidence="2">Uncharacterized protein</fullName>
    </submittedName>
</protein>
<keyword evidence="3" id="KW-1185">Reference proteome</keyword>
<keyword evidence="1" id="KW-1133">Transmembrane helix</keyword>
<name>A0ABU6VDL1_9FABA</name>
<sequence length="60" mass="6466">ASLLHYTPLLLHFYSVQFLGLCRLCVAATRVSTRLFALLSCLLASSLPTISVVVAALPHP</sequence>
<feature type="transmembrane region" description="Helical" evidence="1">
    <location>
        <begin position="35"/>
        <end position="57"/>
    </location>
</feature>
<proteinExistence type="predicted"/>
<feature type="non-terminal residue" evidence="2">
    <location>
        <position position="60"/>
    </location>
</feature>
<feature type="transmembrane region" description="Helical" evidence="1">
    <location>
        <begin position="6"/>
        <end position="26"/>
    </location>
</feature>
<dbReference type="Proteomes" id="UP001341840">
    <property type="component" value="Unassembled WGS sequence"/>
</dbReference>
<feature type="non-terminal residue" evidence="2">
    <location>
        <position position="1"/>
    </location>
</feature>
<keyword evidence="1" id="KW-0812">Transmembrane</keyword>